<dbReference type="InterPro" id="IPR045341">
    <property type="entry name" value="DUF6532"/>
</dbReference>
<name>A0A9P5NGU7_GYMJU</name>
<evidence type="ECO:0000313" key="2">
    <source>
        <dbReference type="EMBL" id="KAF8887465.1"/>
    </source>
</evidence>
<gene>
    <name evidence="2" type="ORF">CPB84DRAFT_1684641</name>
</gene>
<proteinExistence type="predicted"/>
<dbReference type="EMBL" id="JADNYJ010000090">
    <property type="protein sequence ID" value="KAF8887465.1"/>
    <property type="molecule type" value="Genomic_DNA"/>
</dbReference>
<comment type="caution">
    <text evidence="2">The sequence shown here is derived from an EMBL/GenBank/DDBJ whole genome shotgun (WGS) entry which is preliminary data.</text>
</comment>
<organism evidence="2 3">
    <name type="scientific">Gymnopilus junonius</name>
    <name type="common">Spectacular rustgill mushroom</name>
    <name type="synonym">Gymnopilus spectabilis subsp. junonius</name>
    <dbReference type="NCBI Taxonomy" id="109634"/>
    <lineage>
        <taxon>Eukaryota</taxon>
        <taxon>Fungi</taxon>
        <taxon>Dikarya</taxon>
        <taxon>Basidiomycota</taxon>
        <taxon>Agaricomycotina</taxon>
        <taxon>Agaricomycetes</taxon>
        <taxon>Agaricomycetidae</taxon>
        <taxon>Agaricales</taxon>
        <taxon>Agaricineae</taxon>
        <taxon>Hymenogastraceae</taxon>
        <taxon>Gymnopilus</taxon>
    </lineage>
</organism>
<evidence type="ECO:0000259" key="1">
    <source>
        <dbReference type="Pfam" id="PF20149"/>
    </source>
</evidence>
<dbReference type="AlphaFoldDB" id="A0A9P5NGU7"/>
<feature type="non-terminal residue" evidence="2">
    <location>
        <position position="313"/>
    </location>
</feature>
<reference evidence="2" key="1">
    <citation type="submission" date="2020-11" db="EMBL/GenBank/DDBJ databases">
        <authorList>
            <consortium name="DOE Joint Genome Institute"/>
            <person name="Ahrendt S."/>
            <person name="Riley R."/>
            <person name="Andreopoulos W."/>
            <person name="LaButti K."/>
            <person name="Pangilinan J."/>
            <person name="Ruiz-duenas F.J."/>
            <person name="Barrasa J.M."/>
            <person name="Sanchez-Garcia M."/>
            <person name="Camarero S."/>
            <person name="Miyauchi S."/>
            <person name="Serrano A."/>
            <person name="Linde D."/>
            <person name="Babiker R."/>
            <person name="Drula E."/>
            <person name="Ayuso-Fernandez I."/>
            <person name="Pacheco R."/>
            <person name="Padilla G."/>
            <person name="Ferreira P."/>
            <person name="Barriuso J."/>
            <person name="Kellner H."/>
            <person name="Castanera R."/>
            <person name="Alfaro M."/>
            <person name="Ramirez L."/>
            <person name="Pisabarro A.G."/>
            <person name="Kuo A."/>
            <person name="Tritt A."/>
            <person name="Lipzen A."/>
            <person name="He G."/>
            <person name="Yan M."/>
            <person name="Ng V."/>
            <person name="Cullen D."/>
            <person name="Martin F."/>
            <person name="Rosso M.-N."/>
            <person name="Henrissat B."/>
            <person name="Hibbett D."/>
            <person name="Martinez A.T."/>
            <person name="Grigoriev I.V."/>
        </authorList>
    </citation>
    <scope>NUCLEOTIDE SEQUENCE</scope>
    <source>
        <strain evidence="2">AH 44721</strain>
    </source>
</reference>
<dbReference type="OrthoDB" id="3225557at2759"/>
<sequence length="313" mass="35184">VKSDTKDSMKLEKAWPVHACLDVKGGLTGQTSPICALCHKAIKLVKKALVVEHAWLELYHAKAYKRLVLSMTVKPLLKKDIKIYDPLQKRTTEDDKFIQVTGKWVINHLSIWHGKPCNSALTHIAGFQLGVNAVCIVCVAALLENDMYVYPRKWGMLDKGQEIWLAKGSKTDIQIYLNQALIDTIKDTFFAMPTAFSFKFKDQYISFHPTLLEPELMIPLIALCLYAAIWEWHKGKKIGKANSNAVEKFEGDQFKAVYDQHIEVLTSLKTRINTYHALMSTIYSRVMAGNVSSDLGAKSQGNALTILDLSGLD</sequence>
<accession>A0A9P5NGU7</accession>
<evidence type="ECO:0000313" key="3">
    <source>
        <dbReference type="Proteomes" id="UP000724874"/>
    </source>
</evidence>
<dbReference type="Proteomes" id="UP000724874">
    <property type="component" value="Unassembled WGS sequence"/>
</dbReference>
<feature type="domain" description="DUF6532" evidence="1">
    <location>
        <begin position="41"/>
        <end position="267"/>
    </location>
</feature>
<protein>
    <recommendedName>
        <fullName evidence="1">DUF6532 domain-containing protein</fullName>
    </recommendedName>
</protein>
<dbReference type="Pfam" id="PF20149">
    <property type="entry name" value="DUF6532"/>
    <property type="match status" value="1"/>
</dbReference>
<keyword evidence="3" id="KW-1185">Reference proteome</keyword>